<dbReference type="EMBL" id="FOGV01000010">
    <property type="protein sequence ID" value="SER98449.1"/>
    <property type="molecule type" value="Genomic_DNA"/>
</dbReference>
<name>A0A1H9TNF4_9BACI</name>
<feature type="active site" description="Nucleophile; methyl group acceptor" evidence="9">
    <location>
        <position position="142"/>
    </location>
</feature>
<dbReference type="SUPFAM" id="SSF53155">
    <property type="entry name" value="Methylated DNA-protein cysteine methyltransferase domain"/>
    <property type="match status" value="1"/>
</dbReference>
<comment type="miscellaneous">
    <text evidence="9">This enzyme catalyzes only one turnover and therefore is not strictly catalytic. According to one definition, an enzyme is a biocatalyst that acts repeatedly and over many reaction cycles.</text>
</comment>
<comment type="caution">
    <text evidence="12">The sequence shown here is derived from an EMBL/GenBank/DDBJ whole genome shotgun (WGS) entry which is preliminary data.</text>
</comment>
<dbReference type="Gene3D" id="3.30.160.70">
    <property type="entry name" value="Methylated DNA-protein cysteine methyltransferase domain"/>
    <property type="match status" value="1"/>
</dbReference>
<comment type="catalytic activity">
    <reaction evidence="1 9">
        <text>a 4-O-methyl-thymidine in DNA + L-cysteinyl-[protein] = a thymidine in DNA + S-methyl-L-cysteinyl-[protein]</text>
        <dbReference type="Rhea" id="RHEA:53428"/>
        <dbReference type="Rhea" id="RHEA-COMP:10131"/>
        <dbReference type="Rhea" id="RHEA-COMP:10132"/>
        <dbReference type="Rhea" id="RHEA-COMP:13555"/>
        <dbReference type="Rhea" id="RHEA-COMP:13556"/>
        <dbReference type="ChEBI" id="CHEBI:29950"/>
        <dbReference type="ChEBI" id="CHEBI:82612"/>
        <dbReference type="ChEBI" id="CHEBI:137386"/>
        <dbReference type="ChEBI" id="CHEBI:137387"/>
        <dbReference type="EC" id="2.1.1.63"/>
    </reaction>
</comment>
<comment type="subcellular location">
    <subcellularLocation>
        <location evidence="9">Cytoplasm</location>
    </subcellularLocation>
</comment>
<dbReference type="InterPro" id="IPR014048">
    <property type="entry name" value="MethylDNA_cys_MeTrfase_DNA-bd"/>
</dbReference>
<dbReference type="AlphaFoldDB" id="A0A1H9TNF4"/>
<evidence type="ECO:0000256" key="4">
    <source>
        <dbReference type="ARBA" id="ARBA00022603"/>
    </source>
</evidence>
<dbReference type="HAMAP" id="MF_00772">
    <property type="entry name" value="OGT"/>
    <property type="match status" value="1"/>
</dbReference>
<dbReference type="PANTHER" id="PTHR10815">
    <property type="entry name" value="METHYLATED-DNA--PROTEIN-CYSTEINE METHYLTRANSFERASE"/>
    <property type="match status" value="1"/>
</dbReference>
<dbReference type="InterPro" id="IPR008332">
    <property type="entry name" value="MethylG_MeTrfase_N"/>
</dbReference>
<dbReference type="InterPro" id="IPR036217">
    <property type="entry name" value="MethylDNA_cys_MeTrfase_DNAb"/>
</dbReference>
<gene>
    <name evidence="12" type="ORF">SAMN05444126_11089</name>
</gene>
<dbReference type="InterPro" id="IPR036388">
    <property type="entry name" value="WH-like_DNA-bd_sf"/>
</dbReference>
<organism evidence="12 13">
    <name type="scientific">Salisediminibacterium halotolerans</name>
    <dbReference type="NCBI Taxonomy" id="517425"/>
    <lineage>
        <taxon>Bacteria</taxon>
        <taxon>Bacillati</taxon>
        <taxon>Bacillota</taxon>
        <taxon>Bacilli</taxon>
        <taxon>Bacillales</taxon>
        <taxon>Bacillaceae</taxon>
        <taxon>Salisediminibacterium</taxon>
    </lineage>
</organism>
<dbReference type="GO" id="GO:0032259">
    <property type="term" value="P:methylation"/>
    <property type="evidence" value="ECO:0007669"/>
    <property type="project" value="UniProtKB-KW"/>
</dbReference>
<dbReference type="Gene3D" id="1.10.10.10">
    <property type="entry name" value="Winged helix-like DNA-binding domain superfamily/Winged helix DNA-binding domain"/>
    <property type="match status" value="1"/>
</dbReference>
<dbReference type="OrthoDB" id="9802228at2"/>
<dbReference type="GO" id="GO:0006307">
    <property type="term" value="P:DNA alkylation repair"/>
    <property type="evidence" value="ECO:0007669"/>
    <property type="project" value="UniProtKB-UniRule"/>
</dbReference>
<dbReference type="NCBIfam" id="TIGR00589">
    <property type="entry name" value="ogt"/>
    <property type="match status" value="1"/>
</dbReference>
<protein>
    <recommendedName>
        <fullName evidence="9">Methylated-DNA--protein-cysteine methyltransferase</fullName>
        <ecNumber evidence="9">2.1.1.63</ecNumber>
    </recommendedName>
    <alternativeName>
        <fullName evidence="9">6-O-methylguanine-DNA methyltransferase</fullName>
        <shortName evidence="9">MGMT</shortName>
    </alternativeName>
    <alternativeName>
        <fullName evidence="9">O-6-methylguanine-DNA-alkyltransferase</fullName>
    </alternativeName>
</protein>
<evidence type="ECO:0000256" key="3">
    <source>
        <dbReference type="ARBA" id="ARBA00022490"/>
    </source>
</evidence>
<comment type="similarity">
    <text evidence="2 9">Belongs to the MGMT family.</text>
</comment>
<dbReference type="STRING" id="1464123.SAMN05444126_11089"/>
<keyword evidence="5 9" id="KW-0808">Transferase</keyword>
<evidence type="ECO:0000256" key="7">
    <source>
        <dbReference type="ARBA" id="ARBA00023204"/>
    </source>
</evidence>
<dbReference type="GO" id="GO:0003908">
    <property type="term" value="F:methylated-DNA-[protein]-cysteine S-methyltransferase activity"/>
    <property type="evidence" value="ECO:0007669"/>
    <property type="project" value="UniProtKB-UniRule"/>
</dbReference>
<keyword evidence="4 9" id="KW-0489">Methyltransferase</keyword>
<evidence type="ECO:0000313" key="12">
    <source>
        <dbReference type="EMBL" id="SER98449.1"/>
    </source>
</evidence>
<dbReference type="GO" id="GO:0005737">
    <property type="term" value="C:cytoplasm"/>
    <property type="evidence" value="ECO:0007669"/>
    <property type="project" value="UniProtKB-SubCell"/>
</dbReference>
<dbReference type="Proteomes" id="UP000199318">
    <property type="component" value="Unassembled WGS sequence"/>
</dbReference>
<evidence type="ECO:0000256" key="5">
    <source>
        <dbReference type="ARBA" id="ARBA00022679"/>
    </source>
</evidence>
<comment type="function">
    <text evidence="9">Involved in the cellular defense against the biological effects of O6-methylguanine (O6-MeG) and O4-methylthymine (O4-MeT) in DNA. Repairs the methylated nucleobase in DNA by stoichiometrically transferring the methyl group to a cysteine residue in the enzyme. This is a suicide reaction: the enzyme is irreversibly inactivated.</text>
</comment>
<dbReference type="FunFam" id="1.10.10.10:FF:000214">
    <property type="entry name" value="Methylated-DNA--protein-cysteine methyltransferase"/>
    <property type="match status" value="1"/>
</dbReference>
<dbReference type="CDD" id="cd06445">
    <property type="entry name" value="ATase"/>
    <property type="match status" value="1"/>
</dbReference>
<sequence length="176" mass="19767">MSSRPWIYYTETESIVGPLTIAKTEKGICFIQYGSIKNSCYQMKARLKKLQSCSELTQKDEVFDEEVKQLTEYFQGTRQEFELKLDLMGTSFQKMVWQELMKIPYGQTETYKNIAKAIGAPKAVRAIGGANNQNPVPIIVPCHRVIGSNGAMVGYGSGIDIKETLLKHEGALEPTY</sequence>
<feature type="domain" description="Methylated-DNA-[protein]-cysteine S-methyltransferase DNA binding" evidence="10">
    <location>
        <begin position="91"/>
        <end position="171"/>
    </location>
</feature>
<evidence type="ECO:0000259" key="10">
    <source>
        <dbReference type="Pfam" id="PF01035"/>
    </source>
</evidence>
<proteinExistence type="inferred from homology"/>
<dbReference type="RefSeq" id="WP_093072789.1">
    <property type="nucleotide sequence ID" value="NZ_BJVE01000100.1"/>
</dbReference>
<dbReference type="PANTHER" id="PTHR10815:SF13">
    <property type="entry name" value="METHYLATED-DNA--PROTEIN-CYSTEINE METHYLTRANSFERASE"/>
    <property type="match status" value="1"/>
</dbReference>
<reference evidence="13" key="1">
    <citation type="submission" date="2016-10" db="EMBL/GenBank/DDBJ databases">
        <authorList>
            <person name="de Groot N.N."/>
        </authorList>
    </citation>
    <scope>NUCLEOTIDE SEQUENCE [LARGE SCALE GENOMIC DNA]</scope>
    <source>
        <strain evidence="13">10nlg</strain>
    </source>
</reference>
<dbReference type="InterPro" id="IPR036631">
    <property type="entry name" value="MGMT_N_sf"/>
</dbReference>
<dbReference type="InterPro" id="IPR001497">
    <property type="entry name" value="MethylDNA_cys_MeTrfase_AS"/>
</dbReference>
<evidence type="ECO:0000256" key="1">
    <source>
        <dbReference type="ARBA" id="ARBA00001286"/>
    </source>
</evidence>
<keyword evidence="6 9" id="KW-0227">DNA damage</keyword>
<keyword evidence="3 9" id="KW-0963">Cytoplasm</keyword>
<evidence type="ECO:0000313" key="13">
    <source>
        <dbReference type="Proteomes" id="UP000199318"/>
    </source>
</evidence>
<comment type="catalytic activity">
    <reaction evidence="8 9">
        <text>a 6-O-methyl-2'-deoxyguanosine in DNA + L-cysteinyl-[protein] = S-methyl-L-cysteinyl-[protein] + a 2'-deoxyguanosine in DNA</text>
        <dbReference type="Rhea" id="RHEA:24000"/>
        <dbReference type="Rhea" id="RHEA-COMP:10131"/>
        <dbReference type="Rhea" id="RHEA-COMP:10132"/>
        <dbReference type="Rhea" id="RHEA-COMP:11367"/>
        <dbReference type="Rhea" id="RHEA-COMP:11368"/>
        <dbReference type="ChEBI" id="CHEBI:29950"/>
        <dbReference type="ChEBI" id="CHEBI:82612"/>
        <dbReference type="ChEBI" id="CHEBI:85445"/>
        <dbReference type="ChEBI" id="CHEBI:85448"/>
        <dbReference type="EC" id="2.1.1.63"/>
    </reaction>
</comment>
<keyword evidence="13" id="KW-1185">Reference proteome</keyword>
<evidence type="ECO:0000256" key="6">
    <source>
        <dbReference type="ARBA" id="ARBA00022763"/>
    </source>
</evidence>
<dbReference type="PROSITE" id="PS00374">
    <property type="entry name" value="MGMT"/>
    <property type="match status" value="1"/>
</dbReference>
<evidence type="ECO:0000256" key="8">
    <source>
        <dbReference type="ARBA" id="ARBA00049348"/>
    </source>
</evidence>
<keyword evidence="7 9" id="KW-0234">DNA repair</keyword>
<dbReference type="Pfam" id="PF02870">
    <property type="entry name" value="Methyltransf_1N"/>
    <property type="match status" value="1"/>
</dbReference>
<dbReference type="Pfam" id="PF01035">
    <property type="entry name" value="DNA_binding_1"/>
    <property type="match status" value="1"/>
</dbReference>
<feature type="domain" description="Methylguanine DNA methyltransferase ribonuclease-like" evidence="11">
    <location>
        <begin position="7"/>
        <end position="87"/>
    </location>
</feature>
<accession>A0A1H9TNF4</accession>
<evidence type="ECO:0000256" key="9">
    <source>
        <dbReference type="HAMAP-Rule" id="MF_00772"/>
    </source>
</evidence>
<evidence type="ECO:0000259" key="11">
    <source>
        <dbReference type="Pfam" id="PF02870"/>
    </source>
</evidence>
<dbReference type="SUPFAM" id="SSF46767">
    <property type="entry name" value="Methylated DNA-protein cysteine methyltransferase, C-terminal domain"/>
    <property type="match status" value="1"/>
</dbReference>
<evidence type="ECO:0000256" key="2">
    <source>
        <dbReference type="ARBA" id="ARBA00008711"/>
    </source>
</evidence>
<dbReference type="EC" id="2.1.1.63" evidence="9"/>
<dbReference type="InterPro" id="IPR023546">
    <property type="entry name" value="MGMT"/>
</dbReference>